<evidence type="ECO:0000313" key="4">
    <source>
        <dbReference type="EMBL" id="MBO0623888.1"/>
    </source>
</evidence>
<keyword evidence="2" id="KW-0732">Signal</keyword>
<comment type="caution">
    <text evidence="4">The sequence shown here is derived from an EMBL/GenBank/DDBJ whole genome shotgun (WGS) entry which is preliminary data.</text>
</comment>
<comment type="similarity">
    <text evidence="1">Belongs to the glycosyl hydrolase 30 family.</text>
</comment>
<gene>
    <name evidence="4" type="ORF">J1F30_05850</name>
</gene>
<evidence type="ECO:0000313" key="5">
    <source>
        <dbReference type="Proteomes" id="UP000664299"/>
    </source>
</evidence>
<evidence type="ECO:0000256" key="2">
    <source>
        <dbReference type="ARBA" id="ARBA00022729"/>
    </source>
</evidence>
<dbReference type="InterPro" id="IPR017853">
    <property type="entry name" value="GH"/>
</dbReference>
<accession>A0ABS3IVJ2</accession>
<dbReference type="PANTHER" id="PTHR11069:SF23">
    <property type="entry name" value="LYSOSOMAL ACID GLUCOSYLCERAMIDASE"/>
    <property type="match status" value="1"/>
</dbReference>
<proteinExistence type="inferred from homology"/>
<evidence type="ECO:0000256" key="1">
    <source>
        <dbReference type="ARBA" id="ARBA00005382"/>
    </source>
</evidence>
<name>A0ABS3IVJ2_9BIFI</name>
<dbReference type="SUPFAM" id="SSF51445">
    <property type="entry name" value="(Trans)glycosidases"/>
    <property type="match status" value="1"/>
</dbReference>
<dbReference type="PANTHER" id="PTHR11069">
    <property type="entry name" value="GLUCOSYLCERAMIDASE"/>
    <property type="match status" value="1"/>
</dbReference>
<keyword evidence="3" id="KW-0378">Hydrolase</keyword>
<protein>
    <submittedName>
        <fullName evidence="4">Uncharacterized protein</fullName>
    </submittedName>
</protein>
<dbReference type="Proteomes" id="UP000664299">
    <property type="component" value="Unassembled WGS sequence"/>
</dbReference>
<organism evidence="4 5">
    <name type="scientific">Bifidobacterium asteroides</name>
    <dbReference type="NCBI Taxonomy" id="1684"/>
    <lineage>
        <taxon>Bacteria</taxon>
        <taxon>Bacillati</taxon>
        <taxon>Actinomycetota</taxon>
        <taxon>Actinomycetes</taxon>
        <taxon>Bifidobacteriales</taxon>
        <taxon>Bifidobacteriaceae</taxon>
        <taxon>Bifidobacterium</taxon>
    </lineage>
</organism>
<evidence type="ECO:0000256" key="3">
    <source>
        <dbReference type="ARBA" id="ARBA00022801"/>
    </source>
</evidence>
<dbReference type="InterPro" id="IPR001139">
    <property type="entry name" value="Glyco_hydro_30"/>
</dbReference>
<dbReference type="EMBL" id="JAFMNU010000013">
    <property type="protein sequence ID" value="MBO0623888.1"/>
    <property type="molecule type" value="Genomic_DNA"/>
</dbReference>
<keyword evidence="5" id="KW-1185">Reference proteome</keyword>
<dbReference type="Gene3D" id="3.20.20.80">
    <property type="entry name" value="Glycosidases"/>
    <property type="match status" value="1"/>
</dbReference>
<reference evidence="4" key="1">
    <citation type="submission" date="2021-03" db="EMBL/GenBank/DDBJ databases">
        <title>Genome sequence of Bifidobacterium asteroides strain wkB204 isolated from a honey bee gut.</title>
        <authorList>
            <person name="Motta E.V.S."/>
            <person name="Kwong W.K."/>
            <person name="Moran N.A."/>
        </authorList>
    </citation>
    <scope>NUCLEOTIDE SEQUENCE</scope>
    <source>
        <strain evidence="4">WkB204</strain>
    </source>
</reference>
<sequence>MTIRIFLNSRAGHVSEGLGPVGRGAVDWRGGRQMGEDRPSAILATDSSAYLVCYRLPSRTRRCLTRTLFDLTPVISLSLLRNPIWFYDYSHHPCTYDDPTGSREDRFLTNFSFSIRKDLCRGLDRAGLQTNILGYEHNWDRTDRQLDLIDMAGGVLDGIACYWYDSWPESQTKVSAPRSVYGAYVTEGSEREWTPTLHQTLARLMSMGIDFVRHKARCLVLWNLTLDKKGGQVISGFGTSTCRDLVTADRRGRITSNLDYCGLARFSRFIRPGDRRISMEQADYLSDFPLGNTDGSQVAVLYNRRRRKIRIGVRFVLGRRSQEAEPTLRTVMAVTLVCGPGPVEGL</sequence>